<keyword evidence="5 12" id="KW-0418">Kinase</keyword>
<keyword evidence="6" id="KW-0067">ATP-binding</keyword>
<sequence length="613" mass="70015">METIDSITGFSNLLQPPDFSQYVEIDPTGRYGRYNEILGKGASKTVYRAFDEYEGIEVAWNQVKLCNFLQCPEDLERLYSEIHLLKTLKHKNIMKFYTSWVDTANRNINFVTEMFTSGTLRQYRLKHRRVNIRAVKRWCRQILRGLLYLHSQNPPVIHRDLKCDNILVNGNQGEIKIGDLGLAAILRKSHADHCVGTPEFMAPEVYEEAYNELVDIYSFGMCVLEMVTFEYPYSECNHPVQIYKKVVSGKKPDALYKVKDPSMRQFVEKCLAPVSCRPSARELLSDPFLQIDDCESKLQLSGCPRELDGIAFTTAHPFLERQGSFSSINYRLEASDEWRCHSVQTEPDGFELFENDDDDQLENLDNSIKGKIREDGSIVLRLRIADKEGRIRNIYFPFDTKNDTALTVATEMIAELDITDQDVIKIAEKIDGEIASLVPEWKSGPGIDETPRISYDGDCQSHDAANHSCDHSLIGNNQNGEKLYQILNLSTVERASVHELFKQDSLKADRPPEPVVESPPKVSSQHYQPNSVLLEDPALGSHSFRHSHSNQNFKKIGQSIIVGDDKEKILDKNAIARTSLRSLLGSRSLSTVPSYREDKFASQIHREIRWLWN</sequence>
<evidence type="ECO:0000256" key="8">
    <source>
        <dbReference type="ARBA" id="ARBA00048679"/>
    </source>
</evidence>
<dbReference type="Gene3D" id="3.30.200.20">
    <property type="entry name" value="Phosphorylase Kinase, domain 1"/>
    <property type="match status" value="1"/>
</dbReference>
<reference evidence="12" key="1">
    <citation type="submission" date="2025-08" db="UniProtKB">
        <authorList>
            <consortium name="RefSeq"/>
        </authorList>
    </citation>
    <scope>IDENTIFICATION</scope>
    <source>
        <tissue evidence="12">Young leaves</tissue>
    </source>
</reference>
<evidence type="ECO:0000256" key="3">
    <source>
        <dbReference type="ARBA" id="ARBA00022679"/>
    </source>
</evidence>
<dbReference type="InterPro" id="IPR024678">
    <property type="entry name" value="Kinase_OSR1/WNK_CCT"/>
</dbReference>
<evidence type="ECO:0000313" key="12">
    <source>
        <dbReference type="RefSeq" id="XP_022933886.1"/>
    </source>
</evidence>
<dbReference type="RefSeq" id="XP_022933886.1">
    <property type="nucleotide sequence ID" value="XM_023078118.1"/>
</dbReference>
<feature type="compositionally biased region" description="Low complexity" evidence="9">
    <location>
        <begin position="515"/>
        <end position="524"/>
    </location>
</feature>
<dbReference type="GeneID" id="111441166"/>
<dbReference type="EC" id="2.7.11.1" evidence="1"/>
<feature type="domain" description="Protein kinase" evidence="10">
    <location>
        <begin position="32"/>
        <end position="289"/>
    </location>
</feature>
<dbReference type="CDD" id="cd13983">
    <property type="entry name" value="STKc_WNK"/>
    <property type="match status" value="1"/>
</dbReference>
<evidence type="ECO:0000256" key="7">
    <source>
        <dbReference type="ARBA" id="ARBA00047899"/>
    </source>
</evidence>
<keyword evidence="4" id="KW-0547">Nucleotide-binding</keyword>
<dbReference type="Pfam" id="PF12202">
    <property type="entry name" value="OSR1_C"/>
    <property type="match status" value="1"/>
</dbReference>
<comment type="catalytic activity">
    <reaction evidence="8">
        <text>L-seryl-[protein] + ATP = O-phospho-L-seryl-[protein] + ADP + H(+)</text>
        <dbReference type="Rhea" id="RHEA:17989"/>
        <dbReference type="Rhea" id="RHEA-COMP:9863"/>
        <dbReference type="Rhea" id="RHEA-COMP:11604"/>
        <dbReference type="ChEBI" id="CHEBI:15378"/>
        <dbReference type="ChEBI" id="CHEBI:29999"/>
        <dbReference type="ChEBI" id="CHEBI:30616"/>
        <dbReference type="ChEBI" id="CHEBI:83421"/>
        <dbReference type="ChEBI" id="CHEBI:456216"/>
        <dbReference type="EC" id="2.7.11.1"/>
    </reaction>
</comment>
<dbReference type="GO" id="GO:0005524">
    <property type="term" value="F:ATP binding"/>
    <property type="evidence" value="ECO:0007669"/>
    <property type="project" value="UniProtKB-KW"/>
</dbReference>
<feature type="region of interest" description="Disordered" evidence="9">
    <location>
        <begin position="503"/>
        <end position="527"/>
    </location>
</feature>
<evidence type="ECO:0000313" key="11">
    <source>
        <dbReference type="Proteomes" id="UP000504609"/>
    </source>
</evidence>
<dbReference type="InterPro" id="IPR000719">
    <property type="entry name" value="Prot_kinase_dom"/>
</dbReference>
<proteinExistence type="predicted"/>
<dbReference type="SMART" id="SM00220">
    <property type="entry name" value="S_TKc"/>
    <property type="match status" value="1"/>
</dbReference>
<dbReference type="InterPro" id="IPR011009">
    <property type="entry name" value="Kinase-like_dom_sf"/>
</dbReference>
<dbReference type="FunFam" id="3.30.200.20:FF:000075">
    <property type="entry name" value="Probable serine/threonine-protein kinase WNK1"/>
    <property type="match status" value="1"/>
</dbReference>
<evidence type="ECO:0000256" key="1">
    <source>
        <dbReference type="ARBA" id="ARBA00012513"/>
    </source>
</evidence>
<evidence type="ECO:0000256" key="4">
    <source>
        <dbReference type="ARBA" id="ARBA00022741"/>
    </source>
</evidence>
<dbReference type="InterPro" id="IPR008271">
    <property type="entry name" value="Ser/Thr_kinase_AS"/>
</dbReference>
<organism evidence="11 12">
    <name type="scientific">Cucurbita moschata</name>
    <name type="common">Winter crookneck squash</name>
    <name type="synonym">Cucurbita pepo var. moschata</name>
    <dbReference type="NCBI Taxonomy" id="3662"/>
    <lineage>
        <taxon>Eukaryota</taxon>
        <taxon>Viridiplantae</taxon>
        <taxon>Streptophyta</taxon>
        <taxon>Embryophyta</taxon>
        <taxon>Tracheophyta</taxon>
        <taxon>Spermatophyta</taxon>
        <taxon>Magnoliopsida</taxon>
        <taxon>eudicotyledons</taxon>
        <taxon>Gunneridae</taxon>
        <taxon>Pentapetalae</taxon>
        <taxon>rosids</taxon>
        <taxon>fabids</taxon>
        <taxon>Cucurbitales</taxon>
        <taxon>Cucurbitaceae</taxon>
        <taxon>Cucurbiteae</taxon>
        <taxon>Cucurbita</taxon>
    </lineage>
</organism>
<evidence type="ECO:0000256" key="6">
    <source>
        <dbReference type="ARBA" id="ARBA00022840"/>
    </source>
</evidence>
<dbReference type="SMR" id="A0A6J1F099"/>
<dbReference type="PROSITE" id="PS50011">
    <property type="entry name" value="PROTEIN_KINASE_DOM"/>
    <property type="match status" value="1"/>
</dbReference>
<dbReference type="PROSITE" id="PS00108">
    <property type="entry name" value="PROTEIN_KINASE_ST"/>
    <property type="match status" value="1"/>
</dbReference>
<dbReference type="PANTHER" id="PTHR13902">
    <property type="entry name" value="SERINE/THREONINE-PROTEIN KINASE WNK WITH NO LYSINE -RELATED"/>
    <property type="match status" value="1"/>
</dbReference>
<evidence type="ECO:0000259" key="10">
    <source>
        <dbReference type="PROSITE" id="PS50011"/>
    </source>
</evidence>
<dbReference type="KEGG" id="cmos:111441166"/>
<dbReference type="FunFam" id="1.10.510.10:FF:000046">
    <property type="entry name" value="probable serine/threonine-protein kinase WNK9"/>
    <property type="match status" value="1"/>
</dbReference>
<evidence type="ECO:0000256" key="9">
    <source>
        <dbReference type="SAM" id="MobiDB-lite"/>
    </source>
</evidence>
<dbReference type="GO" id="GO:0004674">
    <property type="term" value="F:protein serine/threonine kinase activity"/>
    <property type="evidence" value="ECO:0007669"/>
    <property type="project" value="UniProtKB-KW"/>
</dbReference>
<gene>
    <name evidence="12" type="primary">LOC111441166</name>
</gene>
<dbReference type="InterPro" id="IPR050588">
    <property type="entry name" value="WNK_Ser-Thr_kinase"/>
</dbReference>
<protein>
    <recommendedName>
        <fullName evidence="1">non-specific serine/threonine protein kinase</fullName>
        <ecNumber evidence="1">2.7.11.1</ecNumber>
    </recommendedName>
</protein>
<dbReference type="Proteomes" id="UP000504609">
    <property type="component" value="Unplaced"/>
</dbReference>
<dbReference type="SUPFAM" id="SSF56112">
    <property type="entry name" value="Protein kinase-like (PK-like)"/>
    <property type="match status" value="1"/>
</dbReference>
<evidence type="ECO:0000256" key="2">
    <source>
        <dbReference type="ARBA" id="ARBA00022527"/>
    </source>
</evidence>
<comment type="catalytic activity">
    <reaction evidence="7">
        <text>L-threonyl-[protein] + ATP = O-phospho-L-threonyl-[protein] + ADP + H(+)</text>
        <dbReference type="Rhea" id="RHEA:46608"/>
        <dbReference type="Rhea" id="RHEA-COMP:11060"/>
        <dbReference type="Rhea" id="RHEA-COMP:11605"/>
        <dbReference type="ChEBI" id="CHEBI:15378"/>
        <dbReference type="ChEBI" id="CHEBI:30013"/>
        <dbReference type="ChEBI" id="CHEBI:30616"/>
        <dbReference type="ChEBI" id="CHEBI:61977"/>
        <dbReference type="ChEBI" id="CHEBI:456216"/>
        <dbReference type="EC" id="2.7.11.1"/>
    </reaction>
</comment>
<dbReference type="Pfam" id="PF00069">
    <property type="entry name" value="Pkinase"/>
    <property type="match status" value="1"/>
</dbReference>
<keyword evidence="2" id="KW-0723">Serine/threonine-protein kinase</keyword>
<name>A0A6J1F099_CUCMO</name>
<feature type="compositionally biased region" description="Basic and acidic residues" evidence="9">
    <location>
        <begin position="503"/>
        <end position="512"/>
    </location>
</feature>
<keyword evidence="3" id="KW-0808">Transferase</keyword>
<accession>A0A6J1F099</accession>
<dbReference type="Gene3D" id="3.10.20.90">
    <property type="entry name" value="Phosphatidylinositol 3-kinase Catalytic Subunit, Chain A, domain 1"/>
    <property type="match status" value="1"/>
</dbReference>
<dbReference type="Gene3D" id="1.10.510.10">
    <property type="entry name" value="Transferase(Phosphotransferase) domain 1"/>
    <property type="match status" value="1"/>
</dbReference>
<dbReference type="AlphaFoldDB" id="A0A6J1F099"/>
<evidence type="ECO:0000256" key="5">
    <source>
        <dbReference type="ARBA" id="ARBA00022777"/>
    </source>
</evidence>
<keyword evidence="11" id="KW-1185">Reference proteome</keyword>